<gene>
    <name evidence="1" type="ORF">DILT_LOCUS16589</name>
</gene>
<keyword evidence="2" id="KW-1185">Reference proteome</keyword>
<sequence length="152" mass="16294">MRCVGSVLTGLSLADSDVNLDAFIEAVNGVAKDCRLSLGVPGAAKNTLAAQQSDDPTAFENAHTPVFVELYKPGFGSLLLEILQILRAAATNSPSSTDAKDGLPPFPSILRYFDCLCFLLVHWLGLRTEVQKKCSHEQISLPIAAPITLRPT</sequence>
<dbReference type="OrthoDB" id="407432at2759"/>
<proteinExistence type="predicted"/>
<name>A0A3P7QZQ7_DIBLA</name>
<evidence type="ECO:0000313" key="1">
    <source>
        <dbReference type="EMBL" id="VDN34749.1"/>
    </source>
</evidence>
<protein>
    <submittedName>
        <fullName evidence="1">Uncharacterized protein</fullName>
    </submittedName>
</protein>
<evidence type="ECO:0000313" key="2">
    <source>
        <dbReference type="Proteomes" id="UP000281553"/>
    </source>
</evidence>
<dbReference type="Proteomes" id="UP000281553">
    <property type="component" value="Unassembled WGS sequence"/>
</dbReference>
<dbReference type="AlphaFoldDB" id="A0A3P7QZQ7"/>
<organism evidence="1 2">
    <name type="scientific">Dibothriocephalus latus</name>
    <name type="common">Fish tapeworm</name>
    <name type="synonym">Diphyllobothrium latum</name>
    <dbReference type="NCBI Taxonomy" id="60516"/>
    <lineage>
        <taxon>Eukaryota</taxon>
        <taxon>Metazoa</taxon>
        <taxon>Spiralia</taxon>
        <taxon>Lophotrochozoa</taxon>
        <taxon>Platyhelminthes</taxon>
        <taxon>Cestoda</taxon>
        <taxon>Eucestoda</taxon>
        <taxon>Diphyllobothriidea</taxon>
        <taxon>Diphyllobothriidae</taxon>
        <taxon>Dibothriocephalus</taxon>
    </lineage>
</organism>
<accession>A0A3P7QZQ7</accession>
<reference evidence="1 2" key="1">
    <citation type="submission" date="2018-11" db="EMBL/GenBank/DDBJ databases">
        <authorList>
            <consortium name="Pathogen Informatics"/>
        </authorList>
    </citation>
    <scope>NUCLEOTIDE SEQUENCE [LARGE SCALE GENOMIC DNA]</scope>
</reference>
<dbReference type="EMBL" id="UYRU01085844">
    <property type="protein sequence ID" value="VDN34749.1"/>
    <property type="molecule type" value="Genomic_DNA"/>
</dbReference>